<feature type="region of interest" description="Disordered" evidence="6">
    <location>
        <begin position="65"/>
        <end position="113"/>
    </location>
</feature>
<dbReference type="GeneID" id="31355773"/>
<dbReference type="InterPro" id="IPR020588">
    <property type="entry name" value="RecA_ATP-bd"/>
</dbReference>
<dbReference type="Pfam" id="PF00154">
    <property type="entry name" value="RecA_N"/>
    <property type="match status" value="1"/>
</dbReference>
<feature type="compositionally biased region" description="Low complexity" evidence="6">
    <location>
        <begin position="299"/>
        <end position="310"/>
    </location>
</feature>
<evidence type="ECO:0000256" key="2">
    <source>
        <dbReference type="ARBA" id="ARBA00022741"/>
    </source>
</evidence>
<proteinExistence type="inferred from homology"/>
<sequence length="415" mass="46861">MICLNRLSVYINSIKVKGSSCRLFERCSLESRSILYSSYSTGGKSNVVVNKGVLLKLSKTDRQHLYSSSPSVSSHKSKIPIEHAKRKFDNEENEQDEEEEEEEEDDAHSSNSNQYKSYDKSWYELDGFEKLDVIPSGIISLDYRLGIGGIPKNHIIELCGESSSGKSTFALHLIAQLQAADPTATCLFIDTENSFSSGWASTLGVDQSRVFISQPKYAEQVIDIVSKSLKQQFFGVVVIDSLAGLIPREQLDSTNIESVQYKWLDEALQQLSHLVRQSNCSLVITNQLRNSFKTHQPKNNNESGNNNNSNDKYTDIKLELKKDRYLFDKQERIDGSKTLVEIKKNSLEIHSKLQSKRLLGRFTPFFDIKFDNGISNNDELVKLAELLNIITTSNTVKNKKDLALENSIKKSLGMH</sequence>
<comment type="caution">
    <text evidence="8">The sequence shown here is derived from an EMBL/GenBank/DDBJ whole genome shotgun (WGS) entry which is preliminary data.</text>
</comment>
<feature type="domain" description="RecA family profile 1" evidence="7">
    <location>
        <begin position="130"/>
        <end position="288"/>
    </location>
</feature>
<evidence type="ECO:0000256" key="1">
    <source>
        <dbReference type="ARBA" id="ARBA00009391"/>
    </source>
</evidence>
<keyword evidence="2 5" id="KW-0547">Nucleotide-binding</keyword>
<keyword evidence="5" id="KW-0238">DNA-binding</keyword>
<accession>D3AVX3</accession>
<reference evidence="8 9" key="1">
    <citation type="journal article" date="2011" name="Genome Res.">
        <title>Phylogeny-wide analysis of social amoeba genomes highlights ancient origins for complex intercellular communication.</title>
        <authorList>
            <person name="Heidel A.J."/>
            <person name="Lawal H.M."/>
            <person name="Felder M."/>
            <person name="Schilde C."/>
            <person name="Helps N.R."/>
            <person name="Tunggal B."/>
            <person name="Rivero F."/>
            <person name="John U."/>
            <person name="Schleicher M."/>
            <person name="Eichinger L."/>
            <person name="Platzer M."/>
            <person name="Noegel A.A."/>
            <person name="Schaap P."/>
            <person name="Gloeckner G."/>
        </authorList>
    </citation>
    <scope>NUCLEOTIDE SEQUENCE [LARGE SCALE GENOMIC DNA]</scope>
    <source>
        <strain evidence="9">ATCC 26659 / Pp 5 / PN500</strain>
    </source>
</reference>
<keyword evidence="9" id="KW-1185">Reference proteome</keyword>
<dbReference type="SUPFAM" id="SSF52540">
    <property type="entry name" value="P-loop containing nucleoside triphosphate hydrolases"/>
    <property type="match status" value="1"/>
</dbReference>
<dbReference type="InterPro" id="IPR027417">
    <property type="entry name" value="P-loop_NTPase"/>
</dbReference>
<feature type="compositionally biased region" description="Basic and acidic residues" evidence="6">
    <location>
        <begin position="79"/>
        <end position="90"/>
    </location>
</feature>
<protein>
    <recommendedName>
        <fullName evidence="7">RecA family profile 1 domain-containing protein</fullName>
    </recommendedName>
</protein>
<dbReference type="EMBL" id="ADBJ01000002">
    <property type="protein sequence ID" value="EFA86446.1"/>
    <property type="molecule type" value="Genomic_DNA"/>
</dbReference>
<evidence type="ECO:0000256" key="5">
    <source>
        <dbReference type="RuleBase" id="RU004527"/>
    </source>
</evidence>
<dbReference type="RefSeq" id="XP_020438551.1">
    <property type="nucleotide sequence ID" value="XM_020571277.1"/>
</dbReference>
<dbReference type="GO" id="GO:0140664">
    <property type="term" value="F:ATP-dependent DNA damage sensor activity"/>
    <property type="evidence" value="ECO:0007669"/>
    <property type="project" value="InterPro"/>
</dbReference>
<dbReference type="PANTHER" id="PTHR45900">
    <property type="entry name" value="RECA"/>
    <property type="match status" value="1"/>
</dbReference>
<dbReference type="Proteomes" id="UP000001396">
    <property type="component" value="Unassembled WGS sequence"/>
</dbReference>
<keyword evidence="5" id="KW-0227">DNA damage</keyword>
<evidence type="ECO:0000313" key="9">
    <source>
        <dbReference type="Proteomes" id="UP000001396"/>
    </source>
</evidence>
<feature type="compositionally biased region" description="Acidic residues" evidence="6">
    <location>
        <begin position="91"/>
        <end position="106"/>
    </location>
</feature>
<gene>
    <name evidence="8" type="ORF">PPL_00239</name>
</gene>
<dbReference type="STRING" id="670386.D3AVX3"/>
<evidence type="ECO:0000313" key="8">
    <source>
        <dbReference type="EMBL" id="EFA86446.1"/>
    </source>
</evidence>
<dbReference type="PRINTS" id="PR00142">
    <property type="entry name" value="RECA"/>
</dbReference>
<dbReference type="AlphaFoldDB" id="D3AVX3"/>
<keyword evidence="3 5" id="KW-0067">ATP-binding</keyword>
<evidence type="ECO:0000256" key="3">
    <source>
        <dbReference type="ARBA" id="ARBA00022840"/>
    </source>
</evidence>
<comment type="similarity">
    <text evidence="1 5">Belongs to the RecA family.</text>
</comment>
<evidence type="ECO:0000256" key="4">
    <source>
        <dbReference type="ARBA" id="ARBA00023172"/>
    </source>
</evidence>
<dbReference type="GO" id="GO:0006310">
    <property type="term" value="P:DNA recombination"/>
    <property type="evidence" value="ECO:0007669"/>
    <property type="project" value="UniProtKB-KW"/>
</dbReference>
<dbReference type="SMART" id="SM00382">
    <property type="entry name" value="AAA"/>
    <property type="match status" value="1"/>
</dbReference>
<organism evidence="8 9">
    <name type="scientific">Heterostelium pallidum (strain ATCC 26659 / Pp 5 / PN500)</name>
    <name type="common">Cellular slime mold</name>
    <name type="synonym">Polysphondylium pallidum</name>
    <dbReference type="NCBI Taxonomy" id="670386"/>
    <lineage>
        <taxon>Eukaryota</taxon>
        <taxon>Amoebozoa</taxon>
        <taxon>Evosea</taxon>
        <taxon>Eumycetozoa</taxon>
        <taxon>Dictyostelia</taxon>
        <taxon>Acytosteliales</taxon>
        <taxon>Acytosteliaceae</taxon>
        <taxon>Heterostelium</taxon>
    </lineage>
</organism>
<feature type="region of interest" description="Disordered" evidence="6">
    <location>
        <begin position="293"/>
        <end position="312"/>
    </location>
</feature>
<dbReference type="InterPro" id="IPR049428">
    <property type="entry name" value="RecA-like_N"/>
</dbReference>
<dbReference type="Gene3D" id="3.40.50.300">
    <property type="entry name" value="P-loop containing nucleotide triphosphate hydrolases"/>
    <property type="match status" value="1"/>
</dbReference>
<dbReference type="InParanoid" id="D3AVX3"/>
<dbReference type="GO" id="GO:0005524">
    <property type="term" value="F:ATP binding"/>
    <property type="evidence" value="ECO:0007669"/>
    <property type="project" value="UniProtKB-KW"/>
</dbReference>
<evidence type="ECO:0000259" key="7">
    <source>
        <dbReference type="PROSITE" id="PS50162"/>
    </source>
</evidence>
<dbReference type="InterPro" id="IPR003593">
    <property type="entry name" value="AAA+_ATPase"/>
</dbReference>
<dbReference type="PANTHER" id="PTHR45900:SF1">
    <property type="entry name" value="MITOCHONDRIAL DNA REPAIR PROTEIN RECA HOMOLOG-RELATED"/>
    <property type="match status" value="1"/>
</dbReference>
<dbReference type="GO" id="GO:0006281">
    <property type="term" value="P:DNA repair"/>
    <property type="evidence" value="ECO:0007669"/>
    <property type="project" value="InterPro"/>
</dbReference>
<keyword evidence="4 5" id="KW-0233">DNA recombination</keyword>
<dbReference type="PROSITE" id="PS50162">
    <property type="entry name" value="RECA_2"/>
    <property type="match status" value="1"/>
</dbReference>
<dbReference type="InterPro" id="IPR013765">
    <property type="entry name" value="DNA_recomb/repair_RecA"/>
</dbReference>
<name>D3AVX3_HETP5</name>
<evidence type="ECO:0000256" key="6">
    <source>
        <dbReference type="SAM" id="MobiDB-lite"/>
    </source>
</evidence>
<dbReference type="GO" id="GO:0003697">
    <property type="term" value="F:single-stranded DNA binding"/>
    <property type="evidence" value="ECO:0007669"/>
    <property type="project" value="InterPro"/>
</dbReference>